<evidence type="ECO:0000313" key="14">
    <source>
        <dbReference type="Proteomes" id="UP000326453"/>
    </source>
</evidence>
<evidence type="ECO:0000256" key="6">
    <source>
        <dbReference type="ARBA" id="ARBA00023143"/>
    </source>
</evidence>
<keyword evidence="13" id="KW-1185">Reference proteome</keyword>
<name>A0A1I5BDA3_PARPN</name>
<keyword evidence="11" id="KW-0966">Cell projection</keyword>
<reference evidence="12 13" key="1">
    <citation type="submission" date="2018-10" db="EMBL/GenBank/DDBJ databases">
        <title>Genomic Encyclopedia of Archaeal and Bacterial Type Strains, Phase II (KMG-II): from individual species to whole genera.</title>
        <authorList>
            <person name="Goeker M."/>
        </authorList>
    </citation>
    <scope>NUCLEOTIDE SEQUENCE [LARGE SCALE GENOMIC DNA]</scope>
    <source>
        <strain evidence="13">ATCC 35512 / DSM 2944 / CIP 106514 / LMD 82.5 / NBRC 102493 / NCCB 82005 / GB17</strain>
        <strain evidence="12">DSM 2944</strain>
    </source>
</reference>
<dbReference type="EMBL" id="CP044426">
    <property type="protein sequence ID" value="QFG36718.1"/>
    <property type="molecule type" value="Genomic_DNA"/>
</dbReference>
<evidence type="ECO:0000259" key="7">
    <source>
        <dbReference type="Pfam" id="PF00460"/>
    </source>
</evidence>
<dbReference type="InterPro" id="IPR002371">
    <property type="entry name" value="FlgK"/>
</dbReference>
<dbReference type="OrthoDB" id="7181295at2"/>
<dbReference type="GO" id="GO:0009425">
    <property type="term" value="C:bacterial-type flagellum basal body"/>
    <property type="evidence" value="ECO:0007669"/>
    <property type="project" value="UniProtKB-SubCell"/>
</dbReference>
<dbReference type="EMBL" id="CP058690">
    <property type="protein sequence ID" value="QLH14281.1"/>
    <property type="molecule type" value="Genomic_DNA"/>
</dbReference>
<evidence type="ECO:0000313" key="15">
    <source>
        <dbReference type="Proteomes" id="UP000509322"/>
    </source>
</evidence>
<dbReference type="NCBIfam" id="TIGR02492">
    <property type="entry name" value="flgK_ends"/>
    <property type="match status" value="1"/>
</dbReference>
<dbReference type="Proteomes" id="UP000509322">
    <property type="component" value="Chromosome 2"/>
</dbReference>
<dbReference type="InterPro" id="IPR001444">
    <property type="entry name" value="Flag_bb_rod_N"/>
</dbReference>
<comment type="similarity">
    <text evidence="3">Belongs to the flagella basal body rod proteins family.</text>
</comment>
<dbReference type="Proteomes" id="UP000273626">
    <property type="component" value="Unassembled WGS sequence"/>
</dbReference>
<feature type="domain" description="Flagellar hook-associated protein FlgK helical" evidence="9">
    <location>
        <begin position="90"/>
        <end position="310"/>
    </location>
</feature>
<dbReference type="Pfam" id="PF00460">
    <property type="entry name" value="Flg_bb_rod"/>
    <property type="match status" value="1"/>
</dbReference>
<dbReference type="AlphaFoldDB" id="A0A1I5BDA3"/>
<dbReference type="GO" id="GO:0005198">
    <property type="term" value="F:structural molecule activity"/>
    <property type="evidence" value="ECO:0007669"/>
    <property type="project" value="InterPro"/>
</dbReference>
<evidence type="ECO:0000256" key="1">
    <source>
        <dbReference type="ARBA" id="ARBA00004117"/>
    </source>
</evidence>
<keyword evidence="5" id="KW-0964">Secreted</keyword>
<dbReference type="KEGG" id="ppan:ESD82_10935"/>
<evidence type="ECO:0000313" key="12">
    <source>
        <dbReference type="EMBL" id="RKS52883.1"/>
    </source>
</evidence>
<feature type="domain" description="Flagellar basal-body/hook protein C-terminal" evidence="8">
    <location>
        <begin position="440"/>
        <end position="484"/>
    </location>
</feature>
<dbReference type="InterPro" id="IPR053927">
    <property type="entry name" value="FlgK_helical"/>
</dbReference>
<dbReference type="InterPro" id="IPR010930">
    <property type="entry name" value="Flg_bb/hook_C_dom"/>
</dbReference>
<keyword evidence="11" id="KW-0969">Cilium</keyword>
<dbReference type="SUPFAM" id="SSF64518">
    <property type="entry name" value="Phase 1 flagellin"/>
    <property type="match status" value="1"/>
</dbReference>
<dbReference type="RefSeq" id="WP_028709776.1">
    <property type="nucleotide sequence ID" value="NZ_CP038203.1"/>
</dbReference>
<reference evidence="11 15" key="3">
    <citation type="submission" date="2020-07" db="EMBL/GenBank/DDBJ databases">
        <title>The complete genome of Paracoccus pantotrophus ACCC 10489.</title>
        <authorList>
            <person name="Si Y."/>
        </authorList>
    </citation>
    <scope>NUCLEOTIDE SEQUENCE [LARGE SCALE GENOMIC DNA]</scope>
    <source>
        <strain evidence="11 15">ACCC10489</strain>
    </source>
</reference>
<dbReference type="EMBL" id="RBLI01000001">
    <property type="protein sequence ID" value="RKS52883.1"/>
    <property type="molecule type" value="Genomic_DNA"/>
</dbReference>
<evidence type="ECO:0000256" key="3">
    <source>
        <dbReference type="ARBA" id="ARBA00009677"/>
    </source>
</evidence>
<dbReference type="Proteomes" id="UP000326453">
    <property type="component" value="Chromosome 1"/>
</dbReference>
<keyword evidence="6" id="KW-0975">Bacterial flagellum</keyword>
<proteinExistence type="inferred from homology"/>
<evidence type="ECO:0000256" key="5">
    <source>
        <dbReference type="ARBA" id="ARBA00022525"/>
    </source>
</evidence>
<evidence type="ECO:0000259" key="8">
    <source>
        <dbReference type="Pfam" id="PF06429"/>
    </source>
</evidence>
<sequence>MSLSSAISNAVSGLTAASRGTEVVSSNIANALTPGYGRRELDLSSRLAERGGGVSIDGVSRTVTAGLIADNRLALADVGSTRTVAAFHATMEQAFGTGTEASSLVQTLTDFESALTRAAARPDSEARLATVLDTATVLANKVNGISATIQAERGKAEQAIKNDVSRLNTALEQVAKLNAQIVTVTAQGKDASSLMDARQAIIDSVSDIVPIKEVPRENGRVALFTSGGAILLDGTEPARIGFDAVSGITVDMTAASGALSALTLNGKPLGDPQKTMWNGGSLEANFVIRDQIAPAYQQQIDAFARDLYDRLSDPAIDPSLNPGDPGLFTDSQGAFSSADETGFASRIAVNRAANPETGGQLWRIRAGINAIDPGSSGESALLDRLGMAISTTRSPASASLSDAPRGLQGLSADLSSAVATNRIRAEASAMQSSSRQSGLQSALLAEGVDSDKEMESLLALERAYAANAKVFQTANDMLDTILRLT</sequence>
<protein>
    <recommendedName>
        <fullName evidence="4">Flagellar hook-associated protein 1</fullName>
    </recommendedName>
</protein>
<evidence type="ECO:0000259" key="9">
    <source>
        <dbReference type="Pfam" id="PF22638"/>
    </source>
</evidence>
<evidence type="ECO:0000313" key="10">
    <source>
        <dbReference type="EMBL" id="QFG36718.1"/>
    </source>
</evidence>
<reference evidence="10 14" key="2">
    <citation type="submission" date="2019-01" db="EMBL/GenBank/DDBJ databases">
        <title>Complete Genome Sequence and Annotation of the Paracoccus pantotrophus type strain DSM 2944.</title>
        <authorList>
            <person name="Bockwoldt J.A."/>
            <person name="Zimmermann M."/>
            <person name="Tiso T."/>
            <person name="Blank L.M."/>
        </authorList>
    </citation>
    <scope>NUCLEOTIDE SEQUENCE [LARGE SCALE GENOMIC DNA]</scope>
    <source>
        <strain evidence="10 14">DSM 2944</strain>
    </source>
</reference>
<dbReference type="Pfam" id="PF22638">
    <property type="entry name" value="FlgK_D1"/>
    <property type="match status" value="1"/>
</dbReference>
<comment type="subcellular location">
    <subcellularLocation>
        <location evidence="1">Bacterial flagellum basal body</location>
    </subcellularLocation>
    <subcellularLocation>
        <location evidence="2">Secreted</location>
    </subcellularLocation>
</comment>
<evidence type="ECO:0000256" key="4">
    <source>
        <dbReference type="ARBA" id="ARBA00016244"/>
    </source>
</evidence>
<evidence type="ECO:0000313" key="11">
    <source>
        <dbReference type="EMBL" id="QLH14281.1"/>
    </source>
</evidence>
<evidence type="ECO:0000313" key="13">
    <source>
        <dbReference type="Proteomes" id="UP000273626"/>
    </source>
</evidence>
<dbReference type="Pfam" id="PF06429">
    <property type="entry name" value="Flg_bbr_C"/>
    <property type="match status" value="1"/>
</dbReference>
<gene>
    <name evidence="11" type="primary">flgK</name>
    <name evidence="12" type="ORF">BDE18_2225</name>
    <name evidence="10" type="ORF">ESD82_10935</name>
    <name evidence="11" type="ORF">HYQ43_08070</name>
</gene>
<dbReference type="GO" id="GO:0044780">
    <property type="term" value="P:bacterial-type flagellum assembly"/>
    <property type="evidence" value="ECO:0007669"/>
    <property type="project" value="InterPro"/>
</dbReference>
<feature type="domain" description="Flagellar basal body rod protein N-terminal" evidence="7">
    <location>
        <begin position="8"/>
        <end position="36"/>
    </location>
</feature>
<dbReference type="PANTHER" id="PTHR30033">
    <property type="entry name" value="FLAGELLAR HOOK-ASSOCIATED PROTEIN 1"/>
    <property type="match status" value="1"/>
</dbReference>
<evidence type="ECO:0000256" key="2">
    <source>
        <dbReference type="ARBA" id="ARBA00004613"/>
    </source>
</evidence>
<organism evidence="11 15">
    <name type="scientific">Paracoccus pantotrophus</name>
    <name type="common">Thiosphaera pantotropha</name>
    <dbReference type="NCBI Taxonomy" id="82367"/>
    <lineage>
        <taxon>Bacteria</taxon>
        <taxon>Pseudomonadati</taxon>
        <taxon>Pseudomonadota</taxon>
        <taxon>Alphaproteobacteria</taxon>
        <taxon>Rhodobacterales</taxon>
        <taxon>Paracoccaceae</taxon>
        <taxon>Paracoccus</taxon>
    </lineage>
</organism>
<dbReference type="GO" id="GO:0009424">
    <property type="term" value="C:bacterial-type flagellum hook"/>
    <property type="evidence" value="ECO:0007669"/>
    <property type="project" value="InterPro"/>
</dbReference>
<dbReference type="GO" id="GO:0005576">
    <property type="term" value="C:extracellular region"/>
    <property type="evidence" value="ECO:0007669"/>
    <property type="project" value="UniProtKB-SubCell"/>
</dbReference>
<keyword evidence="11" id="KW-0282">Flagellum</keyword>
<dbReference type="PANTHER" id="PTHR30033:SF1">
    <property type="entry name" value="FLAGELLAR HOOK-ASSOCIATED PROTEIN 1"/>
    <property type="match status" value="1"/>
</dbReference>
<dbReference type="GeneID" id="51371084"/>
<accession>A0A1I5BDA3</accession>